<comment type="caution">
    <text evidence="1">The sequence shown here is derived from an EMBL/GenBank/DDBJ whole genome shotgun (WGS) entry which is preliminary data.</text>
</comment>
<reference evidence="1 2" key="1">
    <citation type="submission" date="2018-07" db="EMBL/GenBank/DDBJ databases">
        <title>Genomic Encyclopedia of Type Strains, Phase IV (KMG-IV): sequencing the most valuable type-strain genomes for metagenomic binning, comparative biology and taxonomic classification.</title>
        <authorList>
            <person name="Goeker M."/>
        </authorList>
    </citation>
    <scope>NUCLEOTIDE SEQUENCE [LARGE SCALE GENOMIC DNA]</scope>
    <source>
        <strain evidence="1 2">DSM 21634</strain>
    </source>
</reference>
<organism evidence="1 2">
    <name type="scientific">Pseudorhodoferax soli</name>
    <dbReference type="NCBI Taxonomy" id="545864"/>
    <lineage>
        <taxon>Bacteria</taxon>
        <taxon>Pseudomonadati</taxon>
        <taxon>Pseudomonadota</taxon>
        <taxon>Betaproteobacteria</taxon>
        <taxon>Burkholderiales</taxon>
        <taxon>Comamonadaceae</taxon>
    </lineage>
</organism>
<keyword evidence="2" id="KW-1185">Reference proteome</keyword>
<dbReference type="AlphaFoldDB" id="A0A368XNP8"/>
<dbReference type="SUPFAM" id="SSF53850">
    <property type="entry name" value="Periplasmic binding protein-like II"/>
    <property type="match status" value="1"/>
</dbReference>
<dbReference type="EMBL" id="QPJK01000006">
    <property type="protein sequence ID" value="RCW69583.1"/>
    <property type="molecule type" value="Genomic_DNA"/>
</dbReference>
<name>A0A368XNP8_9BURK</name>
<proteinExistence type="predicted"/>
<evidence type="ECO:0000313" key="1">
    <source>
        <dbReference type="EMBL" id="RCW69583.1"/>
    </source>
</evidence>
<dbReference type="Proteomes" id="UP000252884">
    <property type="component" value="Unassembled WGS sequence"/>
</dbReference>
<evidence type="ECO:0000313" key="2">
    <source>
        <dbReference type="Proteomes" id="UP000252884"/>
    </source>
</evidence>
<accession>A0A368XNP8</accession>
<gene>
    <name evidence="1" type="ORF">DES41_106457</name>
</gene>
<protein>
    <submittedName>
        <fullName evidence="1">LysR substrate binding domain-containing protein</fullName>
    </submittedName>
</protein>
<sequence>MAPIILTFLRRYHHVHVDLFTEGRLVDIVAAGFDMGLRPADLVPSDMVSLSLGLHRSNAVVPSPDFLRMARQAHRADRPVPLSLHSRPAS</sequence>
<dbReference type="Gene3D" id="3.40.190.10">
    <property type="entry name" value="Periplasmic binding protein-like II"/>
    <property type="match status" value="2"/>
</dbReference>